<dbReference type="SMART" id="SM00320">
    <property type="entry name" value="WD40"/>
    <property type="match status" value="5"/>
</dbReference>
<evidence type="ECO:0000256" key="1">
    <source>
        <dbReference type="SAM" id="MobiDB-lite"/>
    </source>
</evidence>
<dbReference type="EMBL" id="JH767132">
    <property type="protein sequence ID" value="EQC42849.1"/>
    <property type="molecule type" value="Genomic_DNA"/>
</dbReference>
<dbReference type="OrthoDB" id="239865at2759"/>
<dbReference type="AlphaFoldDB" id="T0QX75"/>
<dbReference type="OMA" id="IRTWILP"/>
<dbReference type="Pfam" id="PF00400">
    <property type="entry name" value="WD40"/>
    <property type="match status" value="2"/>
</dbReference>
<reference evidence="2 3" key="1">
    <citation type="submission" date="2012-04" db="EMBL/GenBank/DDBJ databases">
        <title>The Genome Sequence of Saprolegnia declina VS20.</title>
        <authorList>
            <consortium name="The Broad Institute Genome Sequencing Platform"/>
            <person name="Russ C."/>
            <person name="Nusbaum C."/>
            <person name="Tyler B."/>
            <person name="van West P."/>
            <person name="Dieguez-Uribeondo J."/>
            <person name="de Bruijn I."/>
            <person name="Tripathy S."/>
            <person name="Jiang R."/>
            <person name="Young S.K."/>
            <person name="Zeng Q."/>
            <person name="Gargeya S."/>
            <person name="Fitzgerald M."/>
            <person name="Haas B."/>
            <person name="Abouelleil A."/>
            <person name="Alvarado L."/>
            <person name="Arachchi H.M."/>
            <person name="Berlin A."/>
            <person name="Chapman S.B."/>
            <person name="Goldberg J."/>
            <person name="Griggs A."/>
            <person name="Gujja S."/>
            <person name="Hansen M."/>
            <person name="Howarth C."/>
            <person name="Imamovic A."/>
            <person name="Larimer J."/>
            <person name="McCowen C."/>
            <person name="Montmayeur A."/>
            <person name="Murphy C."/>
            <person name="Neiman D."/>
            <person name="Pearson M."/>
            <person name="Priest M."/>
            <person name="Roberts A."/>
            <person name="Saif S."/>
            <person name="Shea T."/>
            <person name="Sisk P."/>
            <person name="Sykes S."/>
            <person name="Wortman J."/>
            <person name="Nusbaum C."/>
            <person name="Birren B."/>
        </authorList>
    </citation>
    <scope>NUCLEOTIDE SEQUENCE [LARGE SCALE GENOMIC DNA]</scope>
    <source>
        <strain evidence="2 3">VS20</strain>
    </source>
</reference>
<dbReference type="InParanoid" id="T0QX75"/>
<dbReference type="RefSeq" id="XP_008604272.1">
    <property type="nucleotide sequence ID" value="XM_008606050.1"/>
</dbReference>
<dbReference type="Proteomes" id="UP000030762">
    <property type="component" value="Unassembled WGS sequence"/>
</dbReference>
<dbReference type="eggNOG" id="KOG2919">
    <property type="taxonomic scope" value="Eukaryota"/>
</dbReference>
<protein>
    <submittedName>
        <fullName evidence="2">Uncharacterized protein</fullName>
    </submittedName>
</protein>
<dbReference type="SUPFAM" id="SSF50978">
    <property type="entry name" value="WD40 repeat-like"/>
    <property type="match status" value="1"/>
</dbReference>
<evidence type="ECO:0000313" key="3">
    <source>
        <dbReference type="Proteomes" id="UP000030762"/>
    </source>
</evidence>
<dbReference type="Gene3D" id="2.130.10.10">
    <property type="entry name" value="YVTN repeat-like/Quinoprotein amine dehydrogenase"/>
    <property type="match status" value="1"/>
</dbReference>
<dbReference type="InterPro" id="IPR051150">
    <property type="entry name" value="SWT21/TCAB1_mRNA_Telomere"/>
</dbReference>
<evidence type="ECO:0000313" key="2">
    <source>
        <dbReference type="EMBL" id="EQC42849.1"/>
    </source>
</evidence>
<dbReference type="InterPro" id="IPR015943">
    <property type="entry name" value="WD40/YVTN_repeat-like_dom_sf"/>
</dbReference>
<accession>T0QX75</accession>
<gene>
    <name evidence="2" type="ORF">SDRG_00568</name>
</gene>
<dbReference type="PANTHER" id="PTHR13211">
    <property type="entry name" value="TELOMERASE CAJAL BODY PROTEIN 1"/>
    <property type="match status" value="1"/>
</dbReference>
<dbReference type="InterPro" id="IPR036322">
    <property type="entry name" value="WD40_repeat_dom_sf"/>
</dbReference>
<feature type="region of interest" description="Disordered" evidence="1">
    <location>
        <begin position="1"/>
        <end position="24"/>
    </location>
</feature>
<dbReference type="VEuPathDB" id="FungiDB:SDRG_00568"/>
<dbReference type="GeneID" id="19941295"/>
<name>T0QX75_SAPDV</name>
<keyword evidence="3" id="KW-1185">Reference proteome</keyword>
<dbReference type="PANTHER" id="PTHR13211:SF0">
    <property type="entry name" value="TELOMERASE CAJAL BODY PROTEIN 1"/>
    <property type="match status" value="1"/>
</dbReference>
<proteinExistence type="predicted"/>
<dbReference type="InterPro" id="IPR001680">
    <property type="entry name" value="WD40_rpt"/>
</dbReference>
<sequence>MDDERMAATDEVANEPMAEGETAETGTDEAMVYAWFEHSGAMAPTHMYSLTAPFASQFTRGVKVSPDGLCLLSNADDNVLRLFDVNPEVQDAALEMPEGGTVYDFTWYPFMTSSDAATCVFASTSHAHPVHLWDAYTGELRATYRAYDHLDELTSAYSVAFNATGDKLFCGFERTIRFFDTTQPSRDFTTRALSKTRKSRHGQRGIISSIHFNPDHSKMYAAGSYSGQTCIYAEESGDELVSLEGHDGHGVTQVQFSPDGNFLLTGARKHGLIQVWDIRNTMQVLYSLPRHTPTNQKIAFDVHCGGRYVATGSEDAKVLLYDLTTGAAVDEIGGFADAVNGVSFFPAGTTAQVACCTGQRHYDVPKDMRDDDDDDADATARRTLAANGIHLYEFAANTQ</sequence>
<organism evidence="2 3">
    <name type="scientific">Saprolegnia diclina (strain VS20)</name>
    <dbReference type="NCBI Taxonomy" id="1156394"/>
    <lineage>
        <taxon>Eukaryota</taxon>
        <taxon>Sar</taxon>
        <taxon>Stramenopiles</taxon>
        <taxon>Oomycota</taxon>
        <taxon>Saprolegniomycetes</taxon>
        <taxon>Saprolegniales</taxon>
        <taxon>Saprolegniaceae</taxon>
        <taxon>Saprolegnia</taxon>
    </lineage>
</organism>
<dbReference type="STRING" id="1156394.T0QX75"/>